<dbReference type="Gramene" id="mRNA:HanXRQr2_Chr09g0393011">
    <property type="protein sequence ID" value="mRNA:HanXRQr2_Chr09g0393011"/>
    <property type="gene ID" value="HanXRQr2_Chr09g0393011"/>
</dbReference>
<accession>A0A9K3I873</accession>
<dbReference type="AlphaFoldDB" id="A0A9K3I873"/>
<evidence type="ECO:0000313" key="1">
    <source>
        <dbReference type="EMBL" id="KAF5791294.1"/>
    </source>
</evidence>
<dbReference type="Proteomes" id="UP000215914">
    <property type="component" value="Unassembled WGS sequence"/>
</dbReference>
<protein>
    <submittedName>
        <fullName evidence="1">Uncharacterized protein</fullName>
    </submittedName>
</protein>
<organism evidence="1 2">
    <name type="scientific">Helianthus annuus</name>
    <name type="common">Common sunflower</name>
    <dbReference type="NCBI Taxonomy" id="4232"/>
    <lineage>
        <taxon>Eukaryota</taxon>
        <taxon>Viridiplantae</taxon>
        <taxon>Streptophyta</taxon>
        <taxon>Embryophyta</taxon>
        <taxon>Tracheophyta</taxon>
        <taxon>Spermatophyta</taxon>
        <taxon>Magnoliopsida</taxon>
        <taxon>eudicotyledons</taxon>
        <taxon>Gunneridae</taxon>
        <taxon>Pentapetalae</taxon>
        <taxon>asterids</taxon>
        <taxon>campanulids</taxon>
        <taxon>Asterales</taxon>
        <taxon>Asteraceae</taxon>
        <taxon>Asteroideae</taxon>
        <taxon>Heliantheae alliance</taxon>
        <taxon>Heliantheae</taxon>
        <taxon>Helianthus</taxon>
    </lineage>
</organism>
<gene>
    <name evidence="1" type="ORF">HanXRQr2_Chr09g0393011</name>
</gene>
<proteinExistence type="predicted"/>
<evidence type="ECO:0000313" key="2">
    <source>
        <dbReference type="Proteomes" id="UP000215914"/>
    </source>
</evidence>
<comment type="caution">
    <text evidence="1">The sequence shown here is derived from an EMBL/GenBank/DDBJ whole genome shotgun (WGS) entry which is preliminary data.</text>
</comment>
<keyword evidence="2" id="KW-1185">Reference proteome</keyword>
<sequence length="54" mass="6133">MRPGGLGHLYKSCKTPYIYRVAEEATRYLVDSAIRFGTLTPGRKDGRELITWTS</sequence>
<name>A0A9K3I873_HELAN</name>
<reference evidence="1" key="1">
    <citation type="journal article" date="2017" name="Nature">
        <title>The sunflower genome provides insights into oil metabolism, flowering and Asterid evolution.</title>
        <authorList>
            <person name="Badouin H."/>
            <person name="Gouzy J."/>
            <person name="Grassa C.J."/>
            <person name="Murat F."/>
            <person name="Staton S.E."/>
            <person name="Cottret L."/>
            <person name="Lelandais-Briere C."/>
            <person name="Owens G.L."/>
            <person name="Carrere S."/>
            <person name="Mayjonade B."/>
            <person name="Legrand L."/>
            <person name="Gill N."/>
            <person name="Kane N.C."/>
            <person name="Bowers J.E."/>
            <person name="Hubner S."/>
            <person name="Bellec A."/>
            <person name="Berard A."/>
            <person name="Berges H."/>
            <person name="Blanchet N."/>
            <person name="Boniface M.C."/>
            <person name="Brunel D."/>
            <person name="Catrice O."/>
            <person name="Chaidir N."/>
            <person name="Claudel C."/>
            <person name="Donnadieu C."/>
            <person name="Faraut T."/>
            <person name="Fievet G."/>
            <person name="Helmstetter N."/>
            <person name="King M."/>
            <person name="Knapp S.J."/>
            <person name="Lai Z."/>
            <person name="Le Paslier M.C."/>
            <person name="Lippi Y."/>
            <person name="Lorenzon L."/>
            <person name="Mandel J.R."/>
            <person name="Marage G."/>
            <person name="Marchand G."/>
            <person name="Marquand E."/>
            <person name="Bret-Mestries E."/>
            <person name="Morien E."/>
            <person name="Nambeesan S."/>
            <person name="Nguyen T."/>
            <person name="Pegot-Espagnet P."/>
            <person name="Pouilly N."/>
            <person name="Raftis F."/>
            <person name="Sallet E."/>
            <person name="Schiex T."/>
            <person name="Thomas J."/>
            <person name="Vandecasteele C."/>
            <person name="Vares D."/>
            <person name="Vear F."/>
            <person name="Vautrin S."/>
            <person name="Crespi M."/>
            <person name="Mangin B."/>
            <person name="Burke J.M."/>
            <person name="Salse J."/>
            <person name="Munos S."/>
            <person name="Vincourt P."/>
            <person name="Rieseberg L.H."/>
            <person name="Langlade N.B."/>
        </authorList>
    </citation>
    <scope>NUCLEOTIDE SEQUENCE</scope>
    <source>
        <tissue evidence="1">Leaves</tissue>
    </source>
</reference>
<dbReference type="EMBL" id="MNCJ02000324">
    <property type="protein sequence ID" value="KAF5791294.1"/>
    <property type="molecule type" value="Genomic_DNA"/>
</dbReference>
<reference evidence="1" key="2">
    <citation type="submission" date="2020-06" db="EMBL/GenBank/DDBJ databases">
        <title>Helianthus annuus Genome sequencing and assembly Release 2.</title>
        <authorList>
            <person name="Gouzy J."/>
            <person name="Langlade N."/>
            <person name="Munos S."/>
        </authorList>
    </citation>
    <scope>NUCLEOTIDE SEQUENCE</scope>
    <source>
        <tissue evidence="1">Leaves</tissue>
    </source>
</reference>